<name>A0A1H7CIH0_9BURK</name>
<dbReference type="AlphaFoldDB" id="A0A1H7CIH0"/>
<dbReference type="RefSeq" id="WP_090869716.1">
    <property type="nucleotide sequence ID" value="NZ_FNYE01000021.1"/>
</dbReference>
<dbReference type="EMBL" id="FNYE01000021">
    <property type="protein sequence ID" value="SEJ86430.1"/>
    <property type="molecule type" value="Genomic_DNA"/>
</dbReference>
<evidence type="ECO:0000313" key="2">
    <source>
        <dbReference type="Proteomes" id="UP000198866"/>
    </source>
</evidence>
<organism evidence="1 2">
    <name type="scientific">Paraburkholderia diazotrophica</name>
    <dbReference type="NCBI Taxonomy" id="667676"/>
    <lineage>
        <taxon>Bacteria</taxon>
        <taxon>Pseudomonadati</taxon>
        <taxon>Pseudomonadota</taxon>
        <taxon>Betaproteobacteria</taxon>
        <taxon>Burkholderiales</taxon>
        <taxon>Burkholderiaceae</taxon>
        <taxon>Paraburkholderia</taxon>
    </lineage>
</organism>
<gene>
    <name evidence="1" type="ORF">SAMN05192539_102111</name>
</gene>
<keyword evidence="2" id="KW-1185">Reference proteome</keyword>
<dbReference type="Gene3D" id="2.60.120.1140">
    <property type="entry name" value="Protein of unknown function DUF192"/>
    <property type="match status" value="1"/>
</dbReference>
<dbReference type="STRING" id="667676.SAMN05192539_102111"/>
<proteinExistence type="predicted"/>
<protein>
    <recommendedName>
        <fullName evidence="3">DUF192 domain-containing protein</fullName>
    </recommendedName>
</protein>
<dbReference type="Pfam" id="PF02643">
    <property type="entry name" value="DUF192"/>
    <property type="match status" value="1"/>
</dbReference>
<dbReference type="InterPro" id="IPR038695">
    <property type="entry name" value="Saro_0823-like_sf"/>
</dbReference>
<reference evidence="2" key="1">
    <citation type="submission" date="2016-10" db="EMBL/GenBank/DDBJ databases">
        <authorList>
            <person name="Varghese N."/>
            <person name="Submissions S."/>
        </authorList>
    </citation>
    <scope>NUCLEOTIDE SEQUENCE [LARGE SCALE GENOMIC DNA]</scope>
    <source>
        <strain evidence="2">LMG 26031</strain>
    </source>
</reference>
<accession>A0A1H7CIH0</accession>
<dbReference type="OrthoDB" id="9813379at2"/>
<evidence type="ECO:0000313" key="1">
    <source>
        <dbReference type="EMBL" id="SEJ86430.1"/>
    </source>
</evidence>
<sequence length="116" mass="13161">MKRARLIHRGEATRIALDVAEHAFERMRGLLGRSCLDAAQALWLEPCNAVHTFGMRFPIDVVFIDDRNCVLAIHRNVQRARLLFCWRARSVLEMNADAAHVCGIGIGDRLAWRALP</sequence>
<evidence type="ECO:0008006" key="3">
    <source>
        <dbReference type="Google" id="ProtNLM"/>
    </source>
</evidence>
<dbReference type="InterPro" id="IPR003795">
    <property type="entry name" value="DUF192"/>
</dbReference>
<dbReference type="Proteomes" id="UP000198866">
    <property type="component" value="Unassembled WGS sequence"/>
</dbReference>